<dbReference type="AlphaFoldDB" id="A0A165BMF9"/>
<sequence>MFILCVQLGPLLQLLHIGLHTLDTPDSNPPIQVEATWRVPRSADEAALTQSFPVNPQMVDHILPYLDRPRFPPREVVSLVPAQVLPQTRPHGLPSPSRFLQAVV</sequence>
<reference evidence="2 3" key="1">
    <citation type="journal article" date="2016" name="Mol. Biol. Evol.">
        <title>Comparative Genomics of Early-Diverging Mushroom-Forming Fungi Provides Insights into the Origins of Lignocellulose Decay Capabilities.</title>
        <authorList>
            <person name="Nagy L.G."/>
            <person name="Riley R."/>
            <person name="Tritt A."/>
            <person name="Adam C."/>
            <person name="Daum C."/>
            <person name="Floudas D."/>
            <person name="Sun H."/>
            <person name="Yadav J.S."/>
            <person name="Pangilinan J."/>
            <person name="Larsson K.H."/>
            <person name="Matsuura K."/>
            <person name="Barry K."/>
            <person name="Labutti K."/>
            <person name="Kuo R."/>
            <person name="Ohm R.A."/>
            <person name="Bhattacharya S.S."/>
            <person name="Shirouzu T."/>
            <person name="Yoshinaga Y."/>
            <person name="Martin F.M."/>
            <person name="Grigoriev I.V."/>
            <person name="Hibbett D.S."/>
        </authorList>
    </citation>
    <scope>NUCLEOTIDE SEQUENCE [LARGE SCALE GENOMIC DNA]</scope>
    <source>
        <strain evidence="2 3">93-53</strain>
    </source>
</reference>
<evidence type="ECO:0000313" key="2">
    <source>
        <dbReference type="EMBL" id="KZT01308.1"/>
    </source>
</evidence>
<keyword evidence="3" id="KW-1185">Reference proteome</keyword>
<feature type="signal peptide" evidence="1">
    <location>
        <begin position="1"/>
        <end position="20"/>
    </location>
</feature>
<proteinExistence type="predicted"/>
<accession>A0A165BMF9</accession>
<evidence type="ECO:0000256" key="1">
    <source>
        <dbReference type="SAM" id="SignalP"/>
    </source>
</evidence>
<dbReference type="Proteomes" id="UP000076871">
    <property type="component" value="Unassembled WGS sequence"/>
</dbReference>
<protein>
    <submittedName>
        <fullName evidence="2">Uncharacterized protein</fullName>
    </submittedName>
</protein>
<dbReference type="InParanoid" id="A0A165BMF9"/>
<keyword evidence="1" id="KW-0732">Signal</keyword>
<dbReference type="RefSeq" id="XP_040759048.1">
    <property type="nucleotide sequence ID" value="XM_040910017.1"/>
</dbReference>
<feature type="chain" id="PRO_5007855731" evidence="1">
    <location>
        <begin position="21"/>
        <end position="104"/>
    </location>
</feature>
<dbReference type="EMBL" id="KV427666">
    <property type="protein sequence ID" value="KZT01308.1"/>
    <property type="molecule type" value="Genomic_DNA"/>
</dbReference>
<evidence type="ECO:0000313" key="3">
    <source>
        <dbReference type="Proteomes" id="UP000076871"/>
    </source>
</evidence>
<feature type="non-terminal residue" evidence="2">
    <location>
        <position position="104"/>
    </location>
</feature>
<organism evidence="2 3">
    <name type="scientific">Laetiporus sulphureus 93-53</name>
    <dbReference type="NCBI Taxonomy" id="1314785"/>
    <lineage>
        <taxon>Eukaryota</taxon>
        <taxon>Fungi</taxon>
        <taxon>Dikarya</taxon>
        <taxon>Basidiomycota</taxon>
        <taxon>Agaricomycotina</taxon>
        <taxon>Agaricomycetes</taxon>
        <taxon>Polyporales</taxon>
        <taxon>Laetiporus</taxon>
    </lineage>
</organism>
<dbReference type="GeneID" id="63827046"/>
<name>A0A165BMF9_9APHY</name>
<gene>
    <name evidence="2" type="ORF">LAESUDRAFT_731297</name>
</gene>